<dbReference type="EMBL" id="LUXM01000012">
    <property type="protein sequence ID" value="KZU97832.1"/>
    <property type="molecule type" value="Genomic_DNA"/>
</dbReference>
<accession>A0A165S7Q0</accession>
<dbReference type="KEGG" id="lpb:SH83_04930"/>
<protein>
    <submittedName>
        <fullName evidence="3">Alpha-D-GlcNAc alpha-1 2-L-rhamnosyltransferase</fullName>
    </submittedName>
    <submittedName>
        <fullName evidence="4">DUF1972 domain-containing protein</fullName>
    </submittedName>
</protein>
<dbReference type="Proteomes" id="UP000076882">
    <property type="component" value="Unassembled WGS sequence"/>
</dbReference>
<dbReference type="EMBL" id="CP066817">
    <property type="protein sequence ID" value="QQM60119.1"/>
    <property type="molecule type" value="Genomic_DNA"/>
</dbReference>
<sequence>MSQKVDVFIVGSKGIPARYGGFETFVDELTQRRKNSDINYYVACMNADTDSDTFMVNQATCFNVNVPNIGSAKALLYDMKALRTSLDYIKEHHIDSPIIYVLACRIGPFINHYKKELAQYNGTLLVNPDGHEWKRAKWNAAIRRYWKISERLMVKHADLLICDSEGIERYIKHDYRSYQPDTTFISYGSYIAKQSSIENSKLDEWFKRFDIERNQYYLVVGRFVPENNLETILKEFKLSKTNKQLVIISNVEQNKFYKALLQKTHFDDDKRIKFVGTVYDAELLTAIRCNAFAYIHGHSVGGTNPSLLEALGSTKMNLLFDVDFNKEVAREGALYWSKNTGSLSNLIEQVETLSESAIDSYARIAKYRITSSYSWESIVEQYEALFAKVQKS</sequence>
<dbReference type="Proteomes" id="UP000595466">
    <property type="component" value="Chromosome"/>
</dbReference>
<keyword evidence="3" id="KW-0808">Transferase</keyword>
<evidence type="ECO:0000313" key="4">
    <source>
        <dbReference type="EMBL" id="QQM60119.1"/>
    </source>
</evidence>
<evidence type="ECO:0000313" key="6">
    <source>
        <dbReference type="Proteomes" id="UP000595466"/>
    </source>
</evidence>
<dbReference type="SUPFAM" id="SSF53756">
    <property type="entry name" value="UDP-Glycosyltransferase/glycogen phosphorylase"/>
    <property type="match status" value="1"/>
</dbReference>
<feature type="domain" description="DUF1972" evidence="2">
    <location>
        <begin position="6"/>
        <end position="189"/>
    </location>
</feature>
<dbReference type="PATRIC" id="fig|1590.144.peg.1030"/>
<dbReference type="PANTHER" id="PTHR46401:SF8">
    <property type="entry name" value="BLL6006 PROTEIN"/>
    <property type="match status" value="1"/>
</dbReference>
<dbReference type="RefSeq" id="WP_044430140.1">
    <property type="nucleotide sequence ID" value="NZ_AP018405.1"/>
</dbReference>
<evidence type="ECO:0000313" key="3">
    <source>
        <dbReference type="EMBL" id="KZU97832.1"/>
    </source>
</evidence>
<dbReference type="Gene3D" id="3.40.50.2000">
    <property type="entry name" value="Glycogen Phosphorylase B"/>
    <property type="match status" value="2"/>
</dbReference>
<reference evidence="4 6" key="2">
    <citation type="submission" date="2020-12" db="EMBL/GenBank/DDBJ databases">
        <title>Whole genome sequencing of Lactobacillus plantarum PC518.</title>
        <authorList>
            <person name="Guo Q."/>
        </authorList>
    </citation>
    <scope>NUCLEOTIDE SEQUENCE [LARGE SCALE GENOMIC DNA]</scope>
    <source>
        <strain evidence="4 6">PC518</strain>
    </source>
</reference>
<dbReference type="GO" id="GO:0016757">
    <property type="term" value="F:glycosyltransferase activity"/>
    <property type="evidence" value="ECO:0007669"/>
    <property type="project" value="InterPro"/>
</dbReference>
<dbReference type="InterPro" id="IPR015393">
    <property type="entry name" value="DUF1972"/>
</dbReference>
<evidence type="ECO:0000259" key="1">
    <source>
        <dbReference type="Pfam" id="PF00534"/>
    </source>
</evidence>
<dbReference type="PANTHER" id="PTHR46401">
    <property type="entry name" value="GLYCOSYLTRANSFERASE WBBK-RELATED"/>
    <property type="match status" value="1"/>
</dbReference>
<gene>
    <name evidence="4" type="ORF">JH395_10300</name>
    <name evidence="3" type="ORF">Lp19_0516</name>
</gene>
<dbReference type="Pfam" id="PF00534">
    <property type="entry name" value="Glycos_transf_1"/>
    <property type="match status" value="1"/>
</dbReference>
<reference evidence="3 5" key="1">
    <citation type="submission" date="2016-03" db="EMBL/GenBank/DDBJ databases">
        <title>Comparative genomics of 54 Lactobacillus plantarum strains reveals genomic uncoupling from niche constraints.</title>
        <authorList>
            <person name="Martino M.E."/>
        </authorList>
    </citation>
    <scope>NUCLEOTIDE SEQUENCE [LARGE SCALE GENOMIC DNA]</scope>
    <source>
        <strain evidence="3 5">19.1</strain>
    </source>
</reference>
<dbReference type="Pfam" id="PF09314">
    <property type="entry name" value="DUF1972"/>
    <property type="match status" value="1"/>
</dbReference>
<feature type="domain" description="Glycosyl transferase family 1" evidence="1">
    <location>
        <begin position="204"/>
        <end position="364"/>
    </location>
</feature>
<proteinExistence type="predicted"/>
<evidence type="ECO:0000259" key="2">
    <source>
        <dbReference type="Pfam" id="PF09314"/>
    </source>
</evidence>
<organism evidence="3 5">
    <name type="scientific">Lactiplantibacillus plantarum</name>
    <name type="common">Lactobacillus plantarum</name>
    <dbReference type="NCBI Taxonomy" id="1590"/>
    <lineage>
        <taxon>Bacteria</taxon>
        <taxon>Bacillati</taxon>
        <taxon>Bacillota</taxon>
        <taxon>Bacilli</taxon>
        <taxon>Lactobacillales</taxon>
        <taxon>Lactobacillaceae</taxon>
        <taxon>Lactiplantibacillus</taxon>
    </lineage>
</organism>
<name>A0A165S7Q0_LACPN</name>
<dbReference type="NCBIfam" id="NF046071">
    <property type="entry name" value="B1-4RhmsylTfaseCps2T"/>
    <property type="match status" value="1"/>
</dbReference>
<evidence type="ECO:0000313" key="5">
    <source>
        <dbReference type="Proteomes" id="UP000076882"/>
    </source>
</evidence>
<dbReference type="InterPro" id="IPR001296">
    <property type="entry name" value="Glyco_trans_1"/>
</dbReference>
<dbReference type="AlphaFoldDB" id="A0A165S7Q0"/>